<evidence type="ECO:0000313" key="12">
    <source>
        <dbReference type="Proteomes" id="UP001054945"/>
    </source>
</evidence>
<keyword evidence="8 9" id="KW-0472">Membrane</keyword>
<dbReference type="GO" id="GO:0016020">
    <property type="term" value="C:membrane"/>
    <property type="evidence" value="ECO:0007669"/>
    <property type="project" value="UniProtKB-SubCell"/>
</dbReference>
<feature type="transmembrane region" description="Helical" evidence="9">
    <location>
        <begin position="257"/>
        <end position="281"/>
    </location>
</feature>
<comment type="subcellular location">
    <subcellularLocation>
        <location evidence="2">Membrane</location>
        <topology evidence="2">Multi-pass membrane protein</topology>
    </subcellularLocation>
</comment>
<dbReference type="PANTHER" id="PTHR43731:SF14">
    <property type="entry name" value="PRESENILIN-ASSOCIATED RHOMBOID-LIKE PROTEIN, MITOCHONDRIAL"/>
    <property type="match status" value="1"/>
</dbReference>
<dbReference type="PANTHER" id="PTHR43731">
    <property type="entry name" value="RHOMBOID PROTEASE"/>
    <property type="match status" value="1"/>
</dbReference>
<evidence type="ECO:0000256" key="6">
    <source>
        <dbReference type="ARBA" id="ARBA00022801"/>
    </source>
</evidence>
<feature type="transmembrane region" description="Helical" evidence="9">
    <location>
        <begin position="229"/>
        <end position="251"/>
    </location>
</feature>
<dbReference type="EC" id="3.4.21.105" evidence="4"/>
<evidence type="ECO:0000256" key="7">
    <source>
        <dbReference type="ARBA" id="ARBA00022989"/>
    </source>
</evidence>
<dbReference type="InterPro" id="IPR050925">
    <property type="entry name" value="Rhomboid_protease_S54"/>
</dbReference>
<dbReference type="SUPFAM" id="SSF144091">
    <property type="entry name" value="Rhomboid-like"/>
    <property type="match status" value="1"/>
</dbReference>
<feature type="domain" description="Peptidase S54 rhomboid" evidence="10">
    <location>
        <begin position="168"/>
        <end position="305"/>
    </location>
</feature>
<evidence type="ECO:0000256" key="1">
    <source>
        <dbReference type="ARBA" id="ARBA00000156"/>
    </source>
</evidence>
<comment type="caution">
    <text evidence="11">The sequence shown here is derived from an EMBL/GenBank/DDBJ whole genome shotgun (WGS) entry which is preliminary data.</text>
</comment>
<dbReference type="AlphaFoldDB" id="A0AAV4QU02"/>
<organism evidence="11 12">
    <name type="scientific">Caerostris extrusa</name>
    <name type="common">Bark spider</name>
    <name type="synonym">Caerostris bankana</name>
    <dbReference type="NCBI Taxonomy" id="172846"/>
    <lineage>
        <taxon>Eukaryota</taxon>
        <taxon>Metazoa</taxon>
        <taxon>Ecdysozoa</taxon>
        <taxon>Arthropoda</taxon>
        <taxon>Chelicerata</taxon>
        <taxon>Arachnida</taxon>
        <taxon>Araneae</taxon>
        <taxon>Araneomorphae</taxon>
        <taxon>Entelegynae</taxon>
        <taxon>Araneoidea</taxon>
        <taxon>Araneidae</taxon>
        <taxon>Caerostris</taxon>
    </lineage>
</organism>
<evidence type="ECO:0000259" key="10">
    <source>
        <dbReference type="Pfam" id="PF01694"/>
    </source>
</evidence>
<feature type="transmembrane region" description="Helical" evidence="9">
    <location>
        <begin position="204"/>
        <end position="222"/>
    </location>
</feature>
<evidence type="ECO:0000256" key="3">
    <source>
        <dbReference type="ARBA" id="ARBA00009045"/>
    </source>
</evidence>
<evidence type="ECO:0000256" key="5">
    <source>
        <dbReference type="ARBA" id="ARBA00022692"/>
    </source>
</evidence>
<reference evidence="11 12" key="1">
    <citation type="submission" date="2021-06" db="EMBL/GenBank/DDBJ databases">
        <title>Caerostris extrusa draft genome.</title>
        <authorList>
            <person name="Kono N."/>
            <person name="Arakawa K."/>
        </authorList>
    </citation>
    <scope>NUCLEOTIDE SEQUENCE [LARGE SCALE GENOMIC DNA]</scope>
</reference>
<keyword evidence="5 9" id="KW-0812">Transmembrane</keyword>
<evidence type="ECO:0000256" key="8">
    <source>
        <dbReference type="ARBA" id="ARBA00023136"/>
    </source>
</evidence>
<name>A0AAV4QU02_CAEEX</name>
<feature type="transmembrane region" description="Helical" evidence="9">
    <location>
        <begin position="127"/>
        <end position="144"/>
    </location>
</feature>
<evidence type="ECO:0000256" key="9">
    <source>
        <dbReference type="SAM" id="Phobius"/>
    </source>
</evidence>
<evidence type="ECO:0000256" key="4">
    <source>
        <dbReference type="ARBA" id="ARBA00013039"/>
    </source>
</evidence>
<dbReference type="Gene3D" id="1.20.1540.10">
    <property type="entry name" value="Rhomboid-like"/>
    <property type="match status" value="1"/>
</dbReference>
<dbReference type="FunFam" id="1.20.1540.10:FF:000012">
    <property type="entry name" value="Rhomboid family protein"/>
    <property type="match status" value="1"/>
</dbReference>
<accession>A0AAV4QU02</accession>
<keyword evidence="7 9" id="KW-1133">Transmembrane helix</keyword>
<keyword evidence="6" id="KW-0378">Hydrolase</keyword>
<keyword evidence="12" id="KW-1185">Reference proteome</keyword>
<comment type="catalytic activity">
    <reaction evidence="1">
        <text>Cleaves type-1 transmembrane domains using a catalytic dyad composed of serine and histidine that are contributed by different transmembrane domains.</text>
        <dbReference type="EC" id="3.4.21.105"/>
    </reaction>
</comment>
<dbReference type="Proteomes" id="UP001054945">
    <property type="component" value="Unassembled WGS sequence"/>
</dbReference>
<dbReference type="InterPro" id="IPR035952">
    <property type="entry name" value="Rhomboid-like_sf"/>
</dbReference>
<feature type="transmembrane region" description="Helical" evidence="9">
    <location>
        <begin position="288"/>
        <end position="307"/>
    </location>
</feature>
<dbReference type="Pfam" id="PF01694">
    <property type="entry name" value="Rhomboid"/>
    <property type="match status" value="1"/>
</dbReference>
<evidence type="ECO:0000313" key="11">
    <source>
        <dbReference type="EMBL" id="GIY11133.1"/>
    </source>
</evidence>
<sequence length="331" mass="37767">MILSVMQRKLCHLTNNNVINISKTFTRQSKNSRWSLKNDGNINEVSEVVTSRLSPKCLIKPFIFTVSFSGCCFAASTIWQYEEMRKFAQNFGNRYSPFRSQSSGFKRSEIRRQINAWWNSKSEGQKIALTIFGINLCVFLLWRIPAMYPFMTQYFSASPALRSSCLPMFLSTFSHYSFFHLACNMYVLYSFSDGAVAFYGKEQFVALYCSAGVISSFASYVFKVASGRLVTSLGASGALMAILSSMCFQFPDIQLQIILLPFFTFSAGNAIKAIMALDLVGLIAGWRLFDHAAHLGGAVFGALYLHYGQKYVWNKREWLFTWYHNIRERKE</sequence>
<dbReference type="InterPro" id="IPR022764">
    <property type="entry name" value="Peptidase_S54_rhomboid_dom"/>
</dbReference>
<evidence type="ECO:0000256" key="2">
    <source>
        <dbReference type="ARBA" id="ARBA00004141"/>
    </source>
</evidence>
<feature type="transmembrane region" description="Helical" evidence="9">
    <location>
        <begin position="165"/>
        <end position="189"/>
    </location>
</feature>
<dbReference type="GO" id="GO:0006465">
    <property type="term" value="P:signal peptide processing"/>
    <property type="evidence" value="ECO:0007669"/>
    <property type="project" value="TreeGrafter"/>
</dbReference>
<dbReference type="GO" id="GO:0004252">
    <property type="term" value="F:serine-type endopeptidase activity"/>
    <property type="evidence" value="ECO:0007669"/>
    <property type="project" value="InterPro"/>
</dbReference>
<dbReference type="EMBL" id="BPLR01006610">
    <property type="protein sequence ID" value="GIY11133.1"/>
    <property type="molecule type" value="Genomic_DNA"/>
</dbReference>
<gene>
    <name evidence="11" type="primary">Parl</name>
    <name evidence="11" type="ORF">CEXT_403071</name>
</gene>
<proteinExistence type="inferred from homology"/>
<protein>
    <recommendedName>
        <fullName evidence="4">rhomboid protease</fullName>
        <ecNumber evidence="4">3.4.21.105</ecNumber>
    </recommendedName>
</protein>
<comment type="similarity">
    <text evidence="3">Belongs to the peptidase S54 family.</text>
</comment>